<gene>
    <name evidence="11" type="ORF">Spb1_20840</name>
</gene>
<evidence type="ECO:0000256" key="7">
    <source>
        <dbReference type="ARBA" id="ARBA00023204"/>
    </source>
</evidence>
<keyword evidence="4" id="KW-0378">Hydrolase</keyword>
<evidence type="ECO:0000313" key="12">
    <source>
        <dbReference type="Proteomes" id="UP000315349"/>
    </source>
</evidence>
<protein>
    <recommendedName>
        <fullName evidence="9">Type-5 uracil-DNA glycosylase</fullName>
    </recommendedName>
</protein>
<dbReference type="Pfam" id="PF03167">
    <property type="entry name" value="UDG"/>
    <property type="match status" value="1"/>
</dbReference>
<dbReference type="CDD" id="cd10031">
    <property type="entry name" value="UDG-F5_TTUDGB_like"/>
    <property type="match status" value="1"/>
</dbReference>
<evidence type="ECO:0000256" key="2">
    <source>
        <dbReference type="ARBA" id="ARBA00022723"/>
    </source>
</evidence>
<dbReference type="SUPFAM" id="SSF52141">
    <property type="entry name" value="Uracil-DNA glycosylase-like"/>
    <property type="match status" value="1"/>
</dbReference>
<dbReference type="Proteomes" id="UP000315349">
    <property type="component" value="Chromosome"/>
</dbReference>
<dbReference type="GO" id="GO:0004844">
    <property type="term" value="F:uracil DNA N-glycosylase activity"/>
    <property type="evidence" value="ECO:0007669"/>
    <property type="project" value="InterPro"/>
</dbReference>
<evidence type="ECO:0000256" key="5">
    <source>
        <dbReference type="ARBA" id="ARBA00023004"/>
    </source>
</evidence>
<sequence length="233" mass="26209">MVEPLENLNQQIVTCARCPRLREWCQNVAREKKREFMNDDYWGRPVPNLLPVQTQPGDRGLLIIGLAPAAHGANRTGRMFTGDRSGEWLYRALHKAGFANQATSRHLDDGLTLSRCAITAVCHCAPPDNKPDKLEIANCQEYLTQTIEFFKPQVFLALGQIAWNGLMDYAKAHQMLSHKPVKFAHGASITFNDGRHGLASYHPSQQNTFTGRLTESMFDSIFQETNRLLAIAD</sequence>
<evidence type="ECO:0000256" key="3">
    <source>
        <dbReference type="ARBA" id="ARBA00022763"/>
    </source>
</evidence>
<keyword evidence="12" id="KW-1185">Reference proteome</keyword>
<proteinExistence type="inferred from homology"/>
<dbReference type="KEGG" id="peh:Spb1_20840"/>
<comment type="similarity">
    <text evidence="8">Belongs to the uracil-DNA glycosylase (UDG) superfamily. Type 5 (UDGb) family.</text>
</comment>
<evidence type="ECO:0000256" key="6">
    <source>
        <dbReference type="ARBA" id="ARBA00023014"/>
    </source>
</evidence>
<dbReference type="GO" id="GO:0051539">
    <property type="term" value="F:4 iron, 4 sulfur cluster binding"/>
    <property type="evidence" value="ECO:0007669"/>
    <property type="project" value="UniProtKB-KW"/>
</dbReference>
<evidence type="ECO:0000259" key="10">
    <source>
        <dbReference type="SMART" id="SM00986"/>
    </source>
</evidence>
<accession>A0A518GNK3</accession>
<dbReference type="PANTHER" id="PTHR33693">
    <property type="entry name" value="TYPE-5 URACIL-DNA GLYCOSYLASE"/>
    <property type="match status" value="1"/>
</dbReference>
<evidence type="ECO:0000313" key="11">
    <source>
        <dbReference type="EMBL" id="QDV30156.1"/>
    </source>
</evidence>
<keyword evidence="7" id="KW-0234">DNA repair</keyword>
<keyword evidence="1" id="KW-0004">4Fe-4S</keyword>
<evidence type="ECO:0000256" key="8">
    <source>
        <dbReference type="ARBA" id="ARBA00023779"/>
    </source>
</evidence>
<evidence type="ECO:0000256" key="9">
    <source>
        <dbReference type="ARBA" id="ARBA00023887"/>
    </source>
</evidence>
<reference evidence="11 12" key="1">
    <citation type="submission" date="2019-02" db="EMBL/GenBank/DDBJ databases">
        <title>Deep-cultivation of Planctomycetes and their phenomic and genomic characterization uncovers novel biology.</title>
        <authorList>
            <person name="Wiegand S."/>
            <person name="Jogler M."/>
            <person name="Boedeker C."/>
            <person name="Pinto D."/>
            <person name="Vollmers J."/>
            <person name="Rivas-Marin E."/>
            <person name="Kohn T."/>
            <person name="Peeters S.H."/>
            <person name="Heuer A."/>
            <person name="Rast P."/>
            <person name="Oberbeckmann S."/>
            <person name="Bunk B."/>
            <person name="Jeske O."/>
            <person name="Meyerdierks A."/>
            <person name="Storesund J.E."/>
            <person name="Kallscheuer N."/>
            <person name="Luecker S."/>
            <person name="Lage O.M."/>
            <person name="Pohl T."/>
            <person name="Merkel B.J."/>
            <person name="Hornburger P."/>
            <person name="Mueller R.-W."/>
            <person name="Bruemmer F."/>
            <person name="Labrenz M."/>
            <person name="Spormann A.M."/>
            <person name="Op den Camp H."/>
            <person name="Overmann J."/>
            <person name="Amann R."/>
            <person name="Jetten M.S.M."/>
            <person name="Mascher T."/>
            <person name="Medema M.H."/>
            <person name="Devos D.P."/>
            <person name="Kaster A.-K."/>
            <person name="Ovreas L."/>
            <person name="Rohde M."/>
            <person name="Galperin M.Y."/>
            <person name="Jogler C."/>
        </authorList>
    </citation>
    <scope>NUCLEOTIDE SEQUENCE [LARGE SCALE GENOMIC DNA]</scope>
    <source>
        <strain evidence="11 12">Spb1</strain>
    </source>
</reference>
<evidence type="ECO:0000256" key="4">
    <source>
        <dbReference type="ARBA" id="ARBA00022801"/>
    </source>
</evidence>
<keyword evidence="2" id="KW-0479">Metal-binding</keyword>
<keyword evidence="5" id="KW-0408">Iron</keyword>
<evidence type="ECO:0000256" key="1">
    <source>
        <dbReference type="ARBA" id="ARBA00022485"/>
    </source>
</evidence>
<dbReference type="GO" id="GO:0006284">
    <property type="term" value="P:base-excision repair"/>
    <property type="evidence" value="ECO:0007669"/>
    <property type="project" value="InterPro"/>
</dbReference>
<organism evidence="11 12">
    <name type="scientific">Planctopirus ephydatiae</name>
    <dbReference type="NCBI Taxonomy" id="2528019"/>
    <lineage>
        <taxon>Bacteria</taxon>
        <taxon>Pseudomonadati</taxon>
        <taxon>Planctomycetota</taxon>
        <taxon>Planctomycetia</taxon>
        <taxon>Planctomycetales</taxon>
        <taxon>Planctomycetaceae</taxon>
        <taxon>Planctopirus</taxon>
    </lineage>
</organism>
<dbReference type="Gene3D" id="3.40.470.10">
    <property type="entry name" value="Uracil-DNA glycosylase-like domain"/>
    <property type="match status" value="1"/>
</dbReference>
<dbReference type="SMART" id="SM00987">
    <property type="entry name" value="UreE_C"/>
    <property type="match status" value="1"/>
</dbReference>
<dbReference type="EMBL" id="CP036299">
    <property type="protein sequence ID" value="QDV30156.1"/>
    <property type="molecule type" value="Genomic_DNA"/>
</dbReference>
<dbReference type="InterPro" id="IPR036895">
    <property type="entry name" value="Uracil-DNA_glycosylase-like_sf"/>
</dbReference>
<dbReference type="PANTHER" id="PTHR33693:SF3">
    <property type="entry name" value="TYPE-5 URACIL-DNA GLYCOSYLASE"/>
    <property type="match status" value="1"/>
</dbReference>
<dbReference type="AlphaFoldDB" id="A0A518GNK3"/>
<dbReference type="SMART" id="SM00986">
    <property type="entry name" value="UDG"/>
    <property type="match status" value="1"/>
</dbReference>
<name>A0A518GNK3_9PLAN</name>
<keyword evidence="6" id="KW-0411">Iron-sulfur</keyword>
<dbReference type="InterPro" id="IPR044147">
    <property type="entry name" value="UdgB-like"/>
</dbReference>
<dbReference type="OrthoDB" id="5290748at2"/>
<dbReference type="GO" id="GO:0046872">
    <property type="term" value="F:metal ion binding"/>
    <property type="evidence" value="ECO:0007669"/>
    <property type="project" value="UniProtKB-KW"/>
</dbReference>
<dbReference type="GO" id="GO:0033958">
    <property type="term" value="F:DNA-deoxyinosine glycosylase activity"/>
    <property type="evidence" value="ECO:0007669"/>
    <property type="project" value="InterPro"/>
</dbReference>
<dbReference type="InterPro" id="IPR051536">
    <property type="entry name" value="UDG_Type-4/5"/>
</dbReference>
<keyword evidence="3" id="KW-0227">DNA damage</keyword>
<feature type="domain" description="Uracil-DNA glycosylase-like" evidence="10">
    <location>
        <begin position="52"/>
        <end position="222"/>
    </location>
</feature>
<dbReference type="InterPro" id="IPR005122">
    <property type="entry name" value="Uracil-DNA_glycosylase-like"/>
</dbReference>
<dbReference type="RefSeq" id="WP_145299071.1">
    <property type="nucleotide sequence ID" value="NZ_CP036299.1"/>
</dbReference>